<sequence>MGENKDDVPPGGYATAMKRAEGWKELRIGTLDPEKFRYNKALQTPVPEAIEQIKMATIEGYNRIKKHAKEYHYDVSLRLDKGFNFEGMNALIELIVTDFELAAWNEAHAESALPSEYPNQDFITRSVAFDQSDRREKLMKHILEVGKSLPDTLDKYQIDAIFGPSDSWFSKYSAATGFSLCALTLG</sequence>
<dbReference type="Proteomes" id="UP000799291">
    <property type="component" value="Unassembled WGS sequence"/>
</dbReference>
<dbReference type="AlphaFoldDB" id="A0A6G1IX48"/>
<gene>
    <name evidence="1" type="ORF">K458DRAFT_432558</name>
</gene>
<name>A0A6G1IX48_9PLEO</name>
<protein>
    <submittedName>
        <fullName evidence="1">Uncharacterized protein</fullName>
    </submittedName>
</protein>
<accession>A0A6G1IX48</accession>
<proteinExistence type="predicted"/>
<reference evidence="1" key="1">
    <citation type="journal article" date="2020" name="Stud. Mycol.">
        <title>101 Dothideomycetes genomes: a test case for predicting lifestyles and emergence of pathogens.</title>
        <authorList>
            <person name="Haridas S."/>
            <person name="Albert R."/>
            <person name="Binder M."/>
            <person name="Bloem J."/>
            <person name="Labutti K."/>
            <person name="Salamov A."/>
            <person name="Andreopoulos B."/>
            <person name="Baker S."/>
            <person name="Barry K."/>
            <person name="Bills G."/>
            <person name="Bluhm B."/>
            <person name="Cannon C."/>
            <person name="Castanera R."/>
            <person name="Culley D."/>
            <person name="Daum C."/>
            <person name="Ezra D."/>
            <person name="Gonzalez J."/>
            <person name="Henrissat B."/>
            <person name="Kuo A."/>
            <person name="Liang C."/>
            <person name="Lipzen A."/>
            <person name="Lutzoni F."/>
            <person name="Magnuson J."/>
            <person name="Mondo S."/>
            <person name="Nolan M."/>
            <person name="Ohm R."/>
            <person name="Pangilinan J."/>
            <person name="Park H.-J."/>
            <person name="Ramirez L."/>
            <person name="Alfaro M."/>
            <person name="Sun H."/>
            <person name="Tritt A."/>
            <person name="Yoshinaga Y."/>
            <person name="Zwiers L.-H."/>
            <person name="Turgeon B."/>
            <person name="Goodwin S."/>
            <person name="Spatafora J."/>
            <person name="Crous P."/>
            <person name="Grigoriev I."/>
        </authorList>
    </citation>
    <scope>NUCLEOTIDE SEQUENCE</scope>
    <source>
        <strain evidence="1">CBS 122367</strain>
    </source>
</reference>
<evidence type="ECO:0000313" key="2">
    <source>
        <dbReference type="Proteomes" id="UP000799291"/>
    </source>
</evidence>
<organism evidence="1 2">
    <name type="scientific">Lentithecium fluviatile CBS 122367</name>
    <dbReference type="NCBI Taxonomy" id="1168545"/>
    <lineage>
        <taxon>Eukaryota</taxon>
        <taxon>Fungi</taxon>
        <taxon>Dikarya</taxon>
        <taxon>Ascomycota</taxon>
        <taxon>Pezizomycotina</taxon>
        <taxon>Dothideomycetes</taxon>
        <taxon>Pleosporomycetidae</taxon>
        <taxon>Pleosporales</taxon>
        <taxon>Massarineae</taxon>
        <taxon>Lentitheciaceae</taxon>
        <taxon>Lentithecium</taxon>
    </lineage>
</organism>
<dbReference type="OrthoDB" id="566138at2759"/>
<keyword evidence="2" id="KW-1185">Reference proteome</keyword>
<dbReference type="EMBL" id="MU005586">
    <property type="protein sequence ID" value="KAF2682560.1"/>
    <property type="molecule type" value="Genomic_DNA"/>
</dbReference>
<evidence type="ECO:0000313" key="1">
    <source>
        <dbReference type="EMBL" id="KAF2682560.1"/>
    </source>
</evidence>